<evidence type="ECO:0000313" key="1">
    <source>
        <dbReference type="EMBL" id="EYC35260.1"/>
    </source>
</evidence>
<gene>
    <name evidence="1" type="primary">Acey_s1096.g3597</name>
    <name evidence="1" type="ORF">Y032_1096g3597</name>
</gene>
<protein>
    <submittedName>
        <fullName evidence="1">Uncharacterized protein</fullName>
    </submittedName>
</protein>
<dbReference type="AlphaFoldDB" id="A0A016W6J2"/>
<dbReference type="OrthoDB" id="5867869at2759"/>
<accession>A0A016W6J2</accession>
<reference evidence="2" key="1">
    <citation type="journal article" date="2015" name="Nat. Genet.">
        <title>The genome and transcriptome of the zoonotic hookworm Ancylostoma ceylanicum identify infection-specific gene families.</title>
        <authorList>
            <person name="Schwarz E.M."/>
            <person name="Hu Y."/>
            <person name="Antoshechkin I."/>
            <person name="Miller M.M."/>
            <person name="Sternberg P.W."/>
            <person name="Aroian R.V."/>
        </authorList>
    </citation>
    <scope>NUCLEOTIDE SEQUENCE</scope>
    <source>
        <strain evidence="2">HY135</strain>
    </source>
</reference>
<sequence length="77" mass="8310">MNSNANYIAGVTKLDGTKHETSVPCQGSCEDKLVFNKKVPQYCVATKTSSGGIGQCYLSPYVSTLSLVVNCEYNPKE</sequence>
<keyword evidence="2" id="KW-1185">Reference proteome</keyword>
<organism evidence="1 2">
    <name type="scientific">Ancylostoma ceylanicum</name>
    <dbReference type="NCBI Taxonomy" id="53326"/>
    <lineage>
        <taxon>Eukaryota</taxon>
        <taxon>Metazoa</taxon>
        <taxon>Ecdysozoa</taxon>
        <taxon>Nematoda</taxon>
        <taxon>Chromadorea</taxon>
        <taxon>Rhabditida</taxon>
        <taxon>Rhabditina</taxon>
        <taxon>Rhabditomorpha</taxon>
        <taxon>Strongyloidea</taxon>
        <taxon>Ancylostomatidae</taxon>
        <taxon>Ancylostomatinae</taxon>
        <taxon>Ancylostoma</taxon>
    </lineage>
</organism>
<dbReference type="Proteomes" id="UP000024635">
    <property type="component" value="Unassembled WGS sequence"/>
</dbReference>
<proteinExistence type="predicted"/>
<name>A0A016W6J2_9BILA</name>
<dbReference type="EMBL" id="JARK01000696">
    <property type="protein sequence ID" value="EYC35260.1"/>
    <property type="molecule type" value="Genomic_DNA"/>
</dbReference>
<evidence type="ECO:0000313" key="2">
    <source>
        <dbReference type="Proteomes" id="UP000024635"/>
    </source>
</evidence>
<comment type="caution">
    <text evidence="1">The sequence shown here is derived from an EMBL/GenBank/DDBJ whole genome shotgun (WGS) entry which is preliminary data.</text>
</comment>